<dbReference type="GO" id="GO:0005737">
    <property type="term" value="C:cytoplasm"/>
    <property type="evidence" value="ECO:0007669"/>
    <property type="project" value="TreeGrafter"/>
</dbReference>
<evidence type="ECO:0000256" key="6">
    <source>
        <dbReference type="PIRSR" id="PIRSR604574-2"/>
    </source>
</evidence>
<keyword evidence="4" id="KW-0560">Oxidoreductase</keyword>
<evidence type="ECO:0000256" key="1">
    <source>
        <dbReference type="ARBA" id="ARBA00007879"/>
    </source>
</evidence>
<organism evidence="9 10">
    <name type="scientific">Edaphochlamys debaryana</name>
    <dbReference type="NCBI Taxonomy" id="47281"/>
    <lineage>
        <taxon>Eukaryota</taxon>
        <taxon>Viridiplantae</taxon>
        <taxon>Chlorophyta</taxon>
        <taxon>core chlorophytes</taxon>
        <taxon>Chlorophyceae</taxon>
        <taxon>CS clade</taxon>
        <taxon>Chlamydomonadales</taxon>
        <taxon>Chlamydomonadales incertae sedis</taxon>
        <taxon>Edaphochlamys</taxon>
    </lineage>
</organism>
<accession>A0A836C6F1</accession>
<gene>
    <name evidence="9" type="ORF">HYH03_000683</name>
</gene>
<keyword evidence="5 6" id="KW-0408">Iron</keyword>
<evidence type="ECO:0000256" key="2">
    <source>
        <dbReference type="ARBA" id="ARBA00022723"/>
    </source>
</evidence>
<sequence>MAYSDAEEPPGDDDAGTARTAFRDAEKRYQLHRERRMKVDKNGKQRAGRWVVRPTDLSDVLDLTRTPAAEGLVRHEVPGVPGPVYTLERHPGLIVLPGALCPEQQSRLLAAALTDFCQPPARTNHHLQYGPLPGLWQAAEQGLRLNWRRKDDPQANPGAPRRVGCELTPAQAPLVPHAAKQAPAAGVQRAPDSDGACAATACTNGCTAAGDQAPEPAQENGSGSRPDHPGTCGTRPAAAEGEATAPGGSGPGRPTRHGSEAGAGDQTHHGRYGGGDGDGGSSSGGGRSRRSSCSSADIAASLEPGAAEGEGPAAPSLEACWSGCGSGPPARQLVRKLRWATLGPQFLWSQRRYDFASNFRPLPPSLAELASQLAAAVRSLRGVGLAAGPAGGFSREYCPDAAIVNYYQQGDVLGGHLDDVEVDLAQPIVSVSLGCPAVFLMGGLSKALPPSALLLRGGDVLVLAGEARRCFHGVPRILEPSQLPEAGAAGGEGAGRRGRSKGPVQQGDGADEAWGGVEGYAQSARINISRMAPPPPGPHPAADLLQEARAARQRLQDMSSVAQGTPAVRQLLQAARTSCQMAREGLALVLGAGSAGVMEAALPIVGEWAGKAQATSQSAAGRAQAVAQAYSSLLASYAPAAPSAPLTALAAQAERLAASAAEEERTAADALEAARRAITAQRNAENAMAVDPAVPRQGADPPAGGAAAPAPAPADVRGQRAGGPGAGGPVAGGPSTSAPNRHCGSRQDLHTASRTERLPERRARTPDRDRGRSRSRSRSPGWQRAGQQEDDRAA</sequence>
<comment type="cofactor">
    <cofactor evidence="6">
        <name>Fe(2+)</name>
        <dbReference type="ChEBI" id="CHEBI:29033"/>
    </cofactor>
    <text evidence="6">Binds 1 Fe(2+) ion per subunit.</text>
</comment>
<feature type="domain" description="Alpha-ketoglutarate-dependent dioxygenase AlkB-like" evidence="8">
    <location>
        <begin position="328"/>
        <end position="488"/>
    </location>
</feature>
<dbReference type="InterPro" id="IPR037151">
    <property type="entry name" value="AlkB-like_sf"/>
</dbReference>
<keyword evidence="10" id="KW-1185">Reference proteome</keyword>
<feature type="region of interest" description="Disordered" evidence="7">
    <location>
        <begin position="1"/>
        <end position="20"/>
    </location>
</feature>
<feature type="compositionally biased region" description="Low complexity" evidence="7">
    <location>
        <begin position="698"/>
        <end position="715"/>
    </location>
</feature>
<dbReference type="SUPFAM" id="SSF51197">
    <property type="entry name" value="Clavaminate synthase-like"/>
    <property type="match status" value="1"/>
</dbReference>
<dbReference type="OrthoDB" id="6614653at2759"/>
<evidence type="ECO:0000256" key="5">
    <source>
        <dbReference type="ARBA" id="ARBA00023004"/>
    </source>
</evidence>
<feature type="binding site" evidence="6">
    <location>
        <position position="418"/>
    </location>
    <ligand>
        <name>Fe cation</name>
        <dbReference type="ChEBI" id="CHEBI:24875"/>
        <note>catalytic</note>
    </ligand>
</feature>
<feature type="binding site" evidence="6">
    <location>
        <position position="472"/>
    </location>
    <ligand>
        <name>Fe cation</name>
        <dbReference type="ChEBI" id="CHEBI:24875"/>
        <note>catalytic</note>
    </ligand>
</feature>
<name>A0A836C6F1_9CHLO</name>
<evidence type="ECO:0000313" key="9">
    <source>
        <dbReference type="EMBL" id="KAG2502196.1"/>
    </source>
</evidence>
<dbReference type="GO" id="GO:0035516">
    <property type="term" value="F:broad specificity oxidative DNA demethylase activity"/>
    <property type="evidence" value="ECO:0007669"/>
    <property type="project" value="TreeGrafter"/>
</dbReference>
<proteinExistence type="inferred from homology"/>
<comment type="caution">
    <text evidence="9">The sequence shown here is derived from an EMBL/GenBank/DDBJ whole genome shotgun (WGS) entry which is preliminary data.</text>
</comment>
<dbReference type="AlphaFoldDB" id="A0A836C6F1"/>
<dbReference type="PANTHER" id="PTHR16557">
    <property type="entry name" value="ALKYLATED DNA REPAIR PROTEIN ALKB-RELATED"/>
    <property type="match status" value="1"/>
</dbReference>
<keyword evidence="2 6" id="KW-0479">Metal-binding</keyword>
<evidence type="ECO:0000259" key="8">
    <source>
        <dbReference type="Pfam" id="PF13532"/>
    </source>
</evidence>
<evidence type="ECO:0000256" key="7">
    <source>
        <dbReference type="SAM" id="MobiDB-lite"/>
    </source>
</evidence>
<dbReference type="Proteomes" id="UP000612055">
    <property type="component" value="Unassembled WGS sequence"/>
</dbReference>
<dbReference type="Gene3D" id="2.60.120.590">
    <property type="entry name" value="Alpha-ketoglutarate-dependent dioxygenase AlkB-like"/>
    <property type="match status" value="1"/>
</dbReference>
<keyword evidence="3" id="KW-0223">Dioxygenase</keyword>
<feature type="compositionally biased region" description="Acidic residues" evidence="7">
    <location>
        <begin position="1"/>
        <end position="15"/>
    </location>
</feature>
<feature type="region of interest" description="Disordered" evidence="7">
    <location>
        <begin position="482"/>
        <end position="514"/>
    </location>
</feature>
<dbReference type="GO" id="GO:0035515">
    <property type="term" value="F:oxidative RNA demethylase activity"/>
    <property type="evidence" value="ECO:0007669"/>
    <property type="project" value="TreeGrafter"/>
</dbReference>
<feature type="region of interest" description="Disordered" evidence="7">
    <location>
        <begin position="211"/>
        <end position="296"/>
    </location>
</feature>
<feature type="region of interest" description="Disordered" evidence="7">
    <location>
        <begin position="683"/>
        <end position="794"/>
    </location>
</feature>
<dbReference type="Pfam" id="PF13532">
    <property type="entry name" value="2OG-FeII_Oxy_2"/>
    <property type="match status" value="1"/>
</dbReference>
<evidence type="ECO:0000313" key="10">
    <source>
        <dbReference type="Proteomes" id="UP000612055"/>
    </source>
</evidence>
<comment type="similarity">
    <text evidence="1">Belongs to the alkB family.</text>
</comment>
<feature type="compositionally biased region" description="Low complexity" evidence="7">
    <location>
        <begin position="233"/>
        <end position="246"/>
    </location>
</feature>
<dbReference type="EMBL" id="JAEHOE010000001">
    <property type="protein sequence ID" value="KAG2502196.1"/>
    <property type="molecule type" value="Genomic_DNA"/>
</dbReference>
<dbReference type="InterPro" id="IPR027450">
    <property type="entry name" value="AlkB-like"/>
</dbReference>
<protein>
    <recommendedName>
        <fullName evidence="8">Alpha-ketoglutarate-dependent dioxygenase AlkB-like domain-containing protein</fullName>
    </recommendedName>
</protein>
<reference evidence="9" key="1">
    <citation type="journal article" date="2020" name="bioRxiv">
        <title>Comparative genomics of Chlamydomonas.</title>
        <authorList>
            <person name="Craig R.J."/>
            <person name="Hasan A.R."/>
            <person name="Ness R.W."/>
            <person name="Keightley P.D."/>
        </authorList>
    </citation>
    <scope>NUCLEOTIDE SEQUENCE</scope>
    <source>
        <strain evidence="9">CCAP 11/70</strain>
    </source>
</reference>
<evidence type="ECO:0000256" key="4">
    <source>
        <dbReference type="ARBA" id="ARBA00023002"/>
    </source>
</evidence>
<dbReference type="GO" id="GO:0035513">
    <property type="term" value="P:oxidative RNA demethylation"/>
    <property type="evidence" value="ECO:0007669"/>
    <property type="project" value="TreeGrafter"/>
</dbReference>
<dbReference type="PANTHER" id="PTHR16557:SF11">
    <property type="entry name" value="ALPHA-KETOGLUTARATE-DEPENDENT DIOXYGENASE ALKB"/>
    <property type="match status" value="1"/>
</dbReference>
<dbReference type="InterPro" id="IPR004574">
    <property type="entry name" value="Alkb"/>
</dbReference>
<feature type="compositionally biased region" description="Gly residues" evidence="7">
    <location>
        <begin position="720"/>
        <end position="731"/>
    </location>
</feature>
<feature type="compositionally biased region" description="Basic and acidic residues" evidence="7">
    <location>
        <begin position="745"/>
        <end position="772"/>
    </location>
</feature>
<evidence type="ECO:0000256" key="3">
    <source>
        <dbReference type="ARBA" id="ARBA00022964"/>
    </source>
</evidence>
<feature type="compositionally biased region" description="Gly residues" evidence="7">
    <location>
        <begin position="272"/>
        <end position="286"/>
    </location>
</feature>
<dbReference type="GO" id="GO:0008198">
    <property type="term" value="F:ferrous iron binding"/>
    <property type="evidence" value="ECO:0007669"/>
    <property type="project" value="TreeGrafter"/>
</dbReference>
<feature type="binding site" evidence="6">
    <location>
        <position position="416"/>
    </location>
    <ligand>
        <name>Fe cation</name>
        <dbReference type="ChEBI" id="CHEBI:24875"/>
        <note>catalytic</note>
    </ligand>
</feature>